<sequence>MFDFDIDIHIKKLSIMKKIFTAFLFLTVAFVNAQGNTNEVEKHQFKANLLLTPGIEYEVGLNKKTTLDFRLGTGLIYVKSNDEEEYGVFLTFEGAYRYYYNFEKRARKGKKTSGNSANYIALTSLYTNLDPILGDIDINDSYLVQVGPVWGFQRTYNSGLNLGLDLGVGFASTDDYGIITPIVNFRLGWAFGK</sequence>
<organism evidence="1 2">
    <name type="scientific">Aquimarina aggregata</name>
    <dbReference type="NCBI Taxonomy" id="1642818"/>
    <lineage>
        <taxon>Bacteria</taxon>
        <taxon>Pseudomonadati</taxon>
        <taxon>Bacteroidota</taxon>
        <taxon>Flavobacteriia</taxon>
        <taxon>Flavobacteriales</taxon>
        <taxon>Flavobacteriaceae</taxon>
        <taxon>Aquimarina</taxon>
    </lineage>
</organism>
<protein>
    <recommendedName>
        <fullName evidence="3">DUF3575 domain-containing protein</fullName>
    </recommendedName>
</protein>
<keyword evidence="2" id="KW-1185">Reference proteome</keyword>
<name>A0A162DJ59_9FLAO</name>
<dbReference type="Pfam" id="PF12099">
    <property type="entry name" value="DUF3575"/>
    <property type="match status" value="1"/>
</dbReference>
<dbReference type="Proteomes" id="UP000076715">
    <property type="component" value="Unassembled WGS sequence"/>
</dbReference>
<proteinExistence type="predicted"/>
<accession>A0A162DJ59</accession>
<evidence type="ECO:0000313" key="1">
    <source>
        <dbReference type="EMBL" id="KZS41218.1"/>
    </source>
</evidence>
<dbReference type="InterPro" id="IPR021958">
    <property type="entry name" value="DUF3575"/>
</dbReference>
<dbReference type="STRING" id="1642818.AWE51_22700"/>
<comment type="caution">
    <text evidence="1">The sequence shown here is derived from an EMBL/GenBank/DDBJ whole genome shotgun (WGS) entry which is preliminary data.</text>
</comment>
<reference evidence="1 2" key="1">
    <citation type="submission" date="2016-01" db="EMBL/GenBank/DDBJ databases">
        <title>The draft genome sequence of Aquimarina sp. RZW4-3-2.</title>
        <authorList>
            <person name="Wang Y."/>
        </authorList>
    </citation>
    <scope>NUCLEOTIDE SEQUENCE [LARGE SCALE GENOMIC DNA]</scope>
    <source>
        <strain evidence="1 2">RZW4-3-2</strain>
    </source>
</reference>
<evidence type="ECO:0000313" key="2">
    <source>
        <dbReference type="Proteomes" id="UP000076715"/>
    </source>
</evidence>
<dbReference type="EMBL" id="LQRT01000006">
    <property type="protein sequence ID" value="KZS41218.1"/>
    <property type="molecule type" value="Genomic_DNA"/>
</dbReference>
<gene>
    <name evidence="1" type="ORF">AWE51_22700</name>
</gene>
<dbReference type="AlphaFoldDB" id="A0A162DJ59"/>
<evidence type="ECO:0008006" key="3">
    <source>
        <dbReference type="Google" id="ProtNLM"/>
    </source>
</evidence>